<gene>
    <name evidence="1" type="ORF">FED44_03040</name>
</gene>
<organism evidence="1 2">
    <name type="scientific">Microbispora triticiradicis</name>
    <dbReference type="NCBI Taxonomy" id="2200763"/>
    <lineage>
        <taxon>Bacteria</taxon>
        <taxon>Bacillati</taxon>
        <taxon>Actinomycetota</taxon>
        <taxon>Actinomycetes</taxon>
        <taxon>Streptosporangiales</taxon>
        <taxon>Streptosporangiaceae</taxon>
        <taxon>Microbispora</taxon>
    </lineage>
</organism>
<evidence type="ECO:0000313" key="2">
    <source>
        <dbReference type="Proteomes" id="UP000309033"/>
    </source>
</evidence>
<evidence type="ECO:0000313" key="1">
    <source>
        <dbReference type="EMBL" id="TLP66460.1"/>
    </source>
</evidence>
<comment type="caution">
    <text evidence="1">The sequence shown here is derived from an EMBL/GenBank/DDBJ whole genome shotgun (WGS) entry which is preliminary data.</text>
</comment>
<protein>
    <submittedName>
        <fullName evidence="1">Uncharacterized protein</fullName>
    </submittedName>
</protein>
<reference evidence="1" key="1">
    <citation type="submission" date="2019-05" db="EMBL/GenBank/DDBJ databases">
        <title>Isolation, diversity and antifungal activity of Actinobacteria from wheat.</title>
        <authorList>
            <person name="Yu B."/>
        </authorList>
    </citation>
    <scope>NUCLEOTIDE SEQUENCE [LARGE SCALE GENOMIC DNA]</scope>
    <source>
        <strain evidence="1">NEAU-HEGS1-5</strain>
    </source>
</reference>
<dbReference type="EMBL" id="VANP01000001">
    <property type="protein sequence ID" value="TLP66460.1"/>
    <property type="molecule type" value="Genomic_DNA"/>
</dbReference>
<proteinExistence type="predicted"/>
<sequence length="259" mass="28564">MGDLAANVKSWLAAEGYPLEMRTARTLSKTTTSLVSPSQYYTDPDTGKACEIDIHAGWGYKIDRKTRIGISCAIECKSSTESPWVLFLSHKKLSKRALIQDRLATSAGAQWLKELAENHIDEISQLPLFAGDGVHAYGMTTALSQKKDNSYGALMNAVKAAAHTARIMSEMKHFLVYAISFPVIVFSGRLFQASLNEQADVEVAEITHGRILTGHPASGKSRAIVDIVTEDQFPQFARDMEVTVQSLFKKDDRARRLGL</sequence>
<accession>A0A5R8ZKZ1</accession>
<keyword evidence="2" id="KW-1185">Reference proteome</keyword>
<dbReference type="AlphaFoldDB" id="A0A5R8ZKZ1"/>
<dbReference type="OrthoDB" id="3815295at2"/>
<dbReference type="Proteomes" id="UP000309033">
    <property type="component" value="Unassembled WGS sequence"/>
</dbReference>
<name>A0A5R8ZKZ1_9ACTN</name>